<dbReference type="PROSITE" id="PS51374">
    <property type="entry name" value="NDPK_LIKE"/>
    <property type="match status" value="1"/>
</dbReference>
<dbReference type="SUPFAM" id="SSF54919">
    <property type="entry name" value="Nucleoside diphosphate kinase, NDK"/>
    <property type="match status" value="1"/>
</dbReference>
<gene>
    <name evidence="3" type="ORF">N341_05742</name>
</gene>
<dbReference type="InterPro" id="IPR034907">
    <property type="entry name" value="NDK-like_dom"/>
</dbReference>
<comment type="similarity">
    <text evidence="1">Belongs to the NDK family.</text>
</comment>
<protein>
    <recommendedName>
        <fullName evidence="2">Nucleoside diphosphate kinase-like domain-containing protein</fullName>
    </recommendedName>
</protein>
<name>A0A093H8U5_TYTAL</name>
<dbReference type="AlphaFoldDB" id="A0A093H8U5"/>
<dbReference type="Proteomes" id="UP000054190">
    <property type="component" value="Unassembled WGS sequence"/>
</dbReference>
<feature type="domain" description="Nucleoside diphosphate kinase-like" evidence="2">
    <location>
        <begin position="116"/>
        <end position="256"/>
    </location>
</feature>
<evidence type="ECO:0000256" key="1">
    <source>
        <dbReference type="PROSITE-ProRule" id="PRU00706"/>
    </source>
</evidence>
<reference evidence="3 4" key="1">
    <citation type="submission" date="2014-04" db="EMBL/GenBank/DDBJ databases">
        <title>Genome evolution of avian class.</title>
        <authorList>
            <person name="Zhang G."/>
            <person name="Li C."/>
        </authorList>
    </citation>
    <scope>NUCLEOTIDE SEQUENCE [LARGE SCALE GENOMIC DNA]</scope>
    <source>
        <strain evidence="3">BGI_N341</strain>
    </source>
</reference>
<keyword evidence="4" id="KW-1185">Reference proteome</keyword>
<evidence type="ECO:0000313" key="3">
    <source>
        <dbReference type="EMBL" id="KFV51118.1"/>
    </source>
</evidence>
<dbReference type="Pfam" id="PF00334">
    <property type="entry name" value="NDK"/>
    <property type="match status" value="1"/>
</dbReference>
<dbReference type="InterPro" id="IPR051766">
    <property type="entry name" value="TXND_domain-containing"/>
</dbReference>
<comment type="caution">
    <text evidence="1">Lacks conserved residue(s) required for the propagation of feature annotation.</text>
</comment>
<evidence type="ECO:0000313" key="4">
    <source>
        <dbReference type="Proteomes" id="UP000054190"/>
    </source>
</evidence>
<dbReference type="SMART" id="SM00562">
    <property type="entry name" value="NDK"/>
    <property type="match status" value="1"/>
</dbReference>
<organism evidence="3 4">
    <name type="scientific">Tyto alba</name>
    <name type="common">Barn owl</name>
    <dbReference type="NCBI Taxonomy" id="56313"/>
    <lineage>
        <taxon>Eukaryota</taxon>
        <taxon>Metazoa</taxon>
        <taxon>Chordata</taxon>
        <taxon>Craniata</taxon>
        <taxon>Vertebrata</taxon>
        <taxon>Euteleostomi</taxon>
        <taxon>Archelosauria</taxon>
        <taxon>Archosauria</taxon>
        <taxon>Dinosauria</taxon>
        <taxon>Saurischia</taxon>
        <taxon>Theropoda</taxon>
        <taxon>Coelurosauria</taxon>
        <taxon>Aves</taxon>
        <taxon>Neognathae</taxon>
        <taxon>Neoaves</taxon>
        <taxon>Telluraves</taxon>
        <taxon>Strigiformes</taxon>
        <taxon>Tytonidae</taxon>
        <taxon>Tyto</taxon>
    </lineage>
</organism>
<proteinExistence type="inferred from homology"/>
<dbReference type="InterPro" id="IPR036850">
    <property type="entry name" value="NDK-like_dom_sf"/>
</dbReference>
<dbReference type="Gene3D" id="3.30.70.141">
    <property type="entry name" value="Nucleoside diphosphate kinase-like domain"/>
    <property type="match status" value="1"/>
</dbReference>
<dbReference type="PANTHER" id="PTHR46135">
    <property type="entry name" value="NME/NM23 FAMILY MEMBER 8"/>
    <property type="match status" value="1"/>
</dbReference>
<feature type="non-terminal residue" evidence="3">
    <location>
        <position position="267"/>
    </location>
</feature>
<accession>A0A093H8U5</accession>
<evidence type="ECO:0000259" key="2">
    <source>
        <dbReference type="SMART" id="SM00562"/>
    </source>
</evidence>
<dbReference type="PANTHER" id="PTHR46135:SF4">
    <property type="entry name" value="DYNEIN AXONEMAL ASSEMBLY FACTOR 8"/>
    <property type="match status" value="1"/>
</dbReference>
<sequence length="267" mass="29983">MSSPVLVCALRRINAFKVLADALKRLTQCREKLSKSGSLLQTVMALTPEVTFRQAVLFFTEMDFVTGKTCFYCLYFSNYCPRTCLLKSVFFSYSVGESQRHHAESLFTYLQTGAQILCTVLLIKPGAWSRSFARILRKLDLEKFSVVGMKHINLEPDTAIGLLSSEVKQDPAILEAHCTYLTSGTALVLCLQRPNAVKKLIDLLGPEDPKLAQALDPFLWRAQYGISTVQNGFYGSKSYQIAVRDMKLFFPEGLCCAECQTLEEEEV</sequence>
<dbReference type="EMBL" id="KK386089">
    <property type="protein sequence ID" value="KFV51118.1"/>
    <property type="molecule type" value="Genomic_DNA"/>
</dbReference>